<name>A0A1C3XLV6_9HYPH</name>
<sequence length="184" mass="20320">MSTDLLKKRSEVACRFKRNDTKVISNLSYKPGLKMRKILSFGSLVLLSLTAAGPAFAEPKPVAVCETTLKDRLGENSGYIRVGFSQLVQQLGRPEFIKYVDKAAAFSNKDLSNKYHAMLIEAFDAGRISPQRHIVFLNYTVPGVNGVAAAATAKCEYVINKGREDELKASFLDELSIAKFQPID</sequence>
<dbReference type="AlphaFoldDB" id="A0A1C3XLV6"/>
<reference evidence="1 2" key="1">
    <citation type="submission" date="2016-08" db="EMBL/GenBank/DDBJ databases">
        <authorList>
            <person name="Seilhamer J.J."/>
        </authorList>
    </citation>
    <scope>NUCLEOTIDE SEQUENCE [LARGE SCALE GENOMIC DNA]</scope>
    <source>
        <strain evidence="1 2">P1-7</strain>
    </source>
</reference>
<dbReference type="Proteomes" id="UP000199205">
    <property type="component" value="Unassembled WGS sequence"/>
</dbReference>
<evidence type="ECO:0000313" key="2">
    <source>
        <dbReference type="Proteomes" id="UP000199205"/>
    </source>
</evidence>
<proteinExistence type="predicted"/>
<protein>
    <submittedName>
        <fullName evidence="1">Uncharacterized protein</fullName>
    </submittedName>
</protein>
<dbReference type="EMBL" id="FMAF01000070">
    <property type="protein sequence ID" value="SCB53282.1"/>
    <property type="molecule type" value="Genomic_DNA"/>
</dbReference>
<organism evidence="1 2">
    <name type="scientific">Rhizobium lusitanum</name>
    <dbReference type="NCBI Taxonomy" id="293958"/>
    <lineage>
        <taxon>Bacteria</taxon>
        <taxon>Pseudomonadati</taxon>
        <taxon>Pseudomonadota</taxon>
        <taxon>Alphaproteobacteria</taxon>
        <taxon>Hyphomicrobiales</taxon>
        <taxon>Rhizobiaceae</taxon>
        <taxon>Rhizobium/Agrobacterium group</taxon>
        <taxon>Rhizobium</taxon>
    </lineage>
</organism>
<evidence type="ECO:0000313" key="1">
    <source>
        <dbReference type="EMBL" id="SCB53282.1"/>
    </source>
</evidence>
<gene>
    <name evidence="1" type="ORF">GA0061101_1703</name>
</gene>
<accession>A0A1C3XLV6</accession>